<dbReference type="PANTHER" id="PTHR43767">
    <property type="entry name" value="LONG-CHAIN-FATTY-ACID--COA LIGASE"/>
    <property type="match status" value="1"/>
</dbReference>
<dbReference type="InterPro" id="IPR020845">
    <property type="entry name" value="AMP-binding_CS"/>
</dbReference>
<name>A0ABU2JTD6_9ACTN</name>
<sequence>MSEDRPSLAARVLAQGSRVDGRVLGGDGGIVETAGARLSAAGVRPGHVVLLTGLAAADLAGGMLAAWRLDAVPLIAPHDRNLPAELTGVCHLRGALEVTPAAGHATVPGLERTAVLMPTSGSTGAPRLARRGVASVLAEAAGYQDYLALTPADRVAVPVPMTHSYGWGVAMSTLLTGCDLYSTPPNQARALARLMDTGAVSVVALTAGIARLLVEVRRSGAQSVRATLVGAGRVPEELAEAFTARFRRPPQRGYGSTETGGTFLGTSGIGRPVAGVRVLRPAPGAEGELVIKLPAPVEGVLGAEPTEVWHTGDLVRCDADGVYHHLDRLRPGLRLNDRFVDADAITRRLRRIPGVTDVRLLVLGRAGATAIEDLYAVVERDAALAEPALERCLAGLPATVPRPRVLWCPRVPRNVLGKLDRDSLIAWVREEVGSGN</sequence>
<protein>
    <submittedName>
        <fullName evidence="2">AMP-binding protein</fullName>
    </submittedName>
</protein>
<dbReference type="PROSITE" id="PS00455">
    <property type="entry name" value="AMP_BINDING"/>
    <property type="match status" value="1"/>
</dbReference>
<dbReference type="PANTHER" id="PTHR43767:SF10">
    <property type="entry name" value="SURFACTIN SYNTHASE SUBUNIT 1"/>
    <property type="match status" value="1"/>
</dbReference>
<keyword evidence="3" id="KW-1185">Reference proteome</keyword>
<dbReference type="Gene3D" id="3.40.50.12780">
    <property type="entry name" value="N-terminal domain of ligase-like"/>
    <property type="match status" value="1"/>
</dbReference>
<dbReference type="InterPro" id="IPR050237">
    <property type="entry name" value="ATP-dep_AMP-bd_enzyme"/>
</dbReference>
<evidence type="ECO:0000313" key="3">
    <source>
        <dbReference type="Proteomes" id="UP001183410"/>
    </source>
</evidence>
<reference evidence="3" key="1">
    <citation type="submission" date="2023-07" db="EMBL/GenBank/DDBJ databases">
        <title>30 novel species of actinomycetes from the DSMZ collection.</title>
        <authorList>
            <person name="Nouioui I."/>
        </authorList>
    </citation>
    <scope>NUCLEOTIDE SEQUENCE [LARGE SCALE GENOMIC DNA]</scope>
    <source>
        <strain evidence="3">DSM 44915</strain>
    </source>
</reference>
<dbReference type="Pfam" id="PF00501">
    <property type="entry name" value="AMP-binding"/>
    <property type="match status" value="1"/>
</dbReference>
<organism evidence="2 3">
    <name type="scientific">Streptomyces chisholmiae</name>
    <dbReference type="NCBI Taxonomy" id="3075540"/>
    <lineage>
        <taxon>Bacteria</taxon>
        <taxon>Bacillati</taxon>
        <taxon>Actinomycetota</taxon>
        <taxon>Actinomycetes</taxon>
        <taxon>Kitasatosporales</taxon>
        <taxon>Streptomycetaceae</taxon>
        <taxon>Streptomyces</taxon>
    </lineage>
</organism>
<dbReference type="EMBL" id="JAVREO010000007">
    <property type="protein sequence ID" value="MDT0267443.1"/>
    <property type="molecule type" value="Genomic_DNA"/>
</dbReference>
<feature type="domain" description="AMP-dependent synthetase/ligase" evidence="1">
    <location>
        <begin position="108"/>
        <end position="296"/>
    </location>
</feature>
<comment type="caution">
    <text evidence="2">The sequence shown here is derived from an EMBL/GenBank/DDBJ whole genome shotgun (WGS) entry which is preliminary data.</text>
</comment>
<proteinExistence type="predicted"/>
<dbReference type="Gene3D" id="3.30.300.30">
    <property type="match status" value="1"/>
</dbReference>
<dbReference type="InterPro" id="IPR000873">
    <property type="entry name" value="AMP-dep_synth/lig_dom"/>
</dbReference>
<dbReference type="Proteomes" id="UP001183410">
    <property type="component" value="Unassembled WGS sequence"/>
</dbReference>
<dbReference type="SUPFAM" id="SSF56801">
    <property type="entry name" value="Acetyl-CoA synthetase-like"/>
    <property type="match status" value="1"/>
</dbReference>
<evidence type="ECO:0000259" key="1">
    <source>
        <dbReference type="Pfam" id="PF00501"/>
    </source>
</evidence>
<dbReference type="RefSeq" id="WP_311667509.1">
    <property type="nucleotide sequence ID" value="NZ_JAVREO010000007.1"/>
</dbReference>
<gene>
    <name evidence="2" type="ORF">RM844_14220</name>
</gene>
<evidence type="ECO:0000313" key="2">
    <source>
        <dbReference type="EMBL" id="MDT0267443.1"/>
    </source>
</evidence>
<dbReference type="InterPro" id="IPR042099">
    <property type="entry name" value="ANL_N_sf"/>
</dbReference>
<dbReference type="InterPro" id="IPR045851">
    <property type="entry name" value="AMP-bd_C_sf"/>
</dbReference>
<accession>A0ABU2JTD6</accession>